<evidence type="ECO:0000256" key="1">
    <source>
        <dbReference type="SAM" id="MobiDB-lite"/>
    </source>
</evidence>
<sequence length="575" mass="62585">MKVMLSSTTTCLERRLGSTDCKDGTRDASVCSRAVSTRSLKASRRERSKTRWTARSSAVQFLMRFFFLPASADVAGPATPPADWVDSRRSGGEGSPEDDMSKCCSGRCDGDEMRLGFAPLAVVVVWQQANGSTTTSQAFNQVSVRHEPAAAPPLPFLSGEVMERLLAGAEGVTLPSVWPSESTPGRTNDEHGNNLGYVGRFSSLAHPTRWGIVSIVGCRAPAELQATRGSGYICLFRNCIPHAGALLFDDMYCGRGQADCASVGILHLERILGVVMHRPVLAHYHLCHGANLTSVHGLSVKRRDGHDAARRAREKNLITVVRHVNGHNLTTDREPRMLCNLKNALPRDALETAAIGCVDDAIIHQQYVEGGSLGEVAVPVGKQGVRRAAVLRLEHGSHKIPPLQALGRRVYGPWRHATYGSSDDCTPARGLLHAVSHDPGVRLGKHVQIVDHSIRGELSCVDDAFRDNHLAGLESRDVVVEAEELPIPDRGCVIGLIAMHEPLVDERNSCFMKRYIFARDPSNTPRVWIGACRRIEFGKAIIVGPENGVQRDSVHVYPGILSSRGTLRAVNCEVQ</sequence>
<gene>
    <name evidence="2" type="ORF">VFPBJ_09436</name>
</gene>
<protein>
    <submittedName>
        <fullName evidence="2">Uncharacterized protein</fullName>
    </submittedName>
</protein>
<name>A0A179GDK8_PURLI</name>
<accession>A0A179GDK8</accession>
<proteinExistence type="predicted"/>
<evidence type="ECO:0000313" key="3">
    <source>
        <dbReference type="Proteomes" id="UP000078240"/>
    </source>
</evidence>
<evidence type="ECO:0000313" key="2">
    <source>
        <dbReference type="EMBL" id="OAQ75463.1"/>
    </source>
</evidence>
<comment type="caution">
    <text evidence="2">The sequence shown here is derived from an EMBL/GenBank/DDBJ whole genome shotgun (WGS) entry which is preliminary data.</text>
</comment>
<reference evidence="2 3" key="1">
    <citation type="submission" date="2016-01" db="EMBL/GenBank/DDBJ databases">
        <title>Biosynthesis of antibiotic leucinostatins and their inhibition on Phytophthora in bio-control Purpureocillium lilacinum.</title>
        <authorList>
            <person name="Wang G."/>
            <person name="Liu Z."/>
            <person name="Lin R."/>
            <person name="Li E."/>
            <person name="Mao Z."/>
            <person name="Ling J."/>
            <person name="Yin W."/>
            <person name="Xie B."/>
        </authorList>
    </citation>
    <scope>NUCLEOTIDE SEQUENCE [LARGE SCALE GENOMIC DNA]</scope>
    <source>
        <strain evidence="2">PLBJ-1</strain>
    </source>
</reference>
<dbReference type="AlphaFoldDB" id="A0A179GDK8"/>
<organism evidence="2 3">
    <name type="scientific">Purpureocillium lilacinum</name>
    <name type="common">Paecilomyces lilacinus</name>
    <dbReference type="NCBI Taxonomy" id="33203"/>
    <lineage>
        <taxon>Eukaryota</taxon>
        <taxon>Fungi</taxon>
        <taxon>Dikarya</taxon>
        <taxon>Ascomycota</taxon>
        <taxon>Pezizomycotina</taxon>
        <taxon>Sordariomycetes</taxon>
        <taxon>Hypocreomycetidae</taxon>
        <taxon>Hypocreales</taxon>
        <taxon>Ophiocordycipitaceae</taxon>
        <taxon>Purpureocillium</taxon>
    </lineage>
</organism>
<feature type="region of interest" description="Disordered" evidence="1">
    <location>
        <begin position="78"/>
        <end position="102"/>
    </location>
</feature>
<dbReference type="Proteomes" id="UP000078240">
    <property type="component" value="Unassembled WGS sequence"/>
</dbReference>
<dbReference type="EMBL" id="LSBH01000008">
    <property type="protein sequence ID" value="OAQ75463.1"/>
    <property type="molecule type" value="Genomic_DNA"/>
</dbReference>